<dbReference type="InterPro" id="IPR003593">
    <property type="entry name" value="AAA+_ATPase"/>
</dbReference>
<dbReference type="EMBL" id="CAJNOK010012537">
    <property type="protein sequence ID" value="CAF1165542.1"/>
    <property type="molecule type" value="Genomic_DNA"/>
</dbReference>
<dbReference type="Proteomes" id="UP000677228">
    <property type="component" value="Unassembled WGS sequence"/>
</dbReference>
<dbReference type="FunFam" id="3.40.50.300:FF:000043">
    <property type="entry name" value="Vacuolar protein sorting-associated protein 4"/>
    <property type="match status" value="1"/>
</dbReference>
<evidence type="ECO:0000256" key="1">
    <source>
        <dbReference type="ARBA" id="ARBA00004370"/>
    </source>
</evidence>
<evidence type="ECO:0000256" key="3">
    <source>
        <dbReference type="ARBA" id="ARBA00022741"/>
    </source>
</evidence>
<keyword evidence="8" id="KW-1133">Transmembrane helix</keyword>
<evidence type="ECO:0000256" key="8">
    <source>
        <dbReference type="SAM" id="Phobius"/>
    </source>
</evidence>
<dbReference type="GO" id="GO:0016020">
    <property type="term" value="C:membrane"/>
    <property type="evidence" value="ECO:0007669"/>
    <property type="project" value="UniProtKB-SubCell"/>
</dbReference>
<comment type="caution">
    <text evidence="11">The sequence shown here is derived from an EMBL/GenBank/DDBJ whole genome shotgun (WGS) entry which is preliminary data.</text>
</comment>
<proteinExistence type="inferred from homology"/>
<feature type="domain" description="AAA+ ATPase" evidence="9">
    <location>
        <begin position="157"/>
        <end position="292"/>
    </location>
</feature>
<feature type="transmembrane region" description="Helical" evidence="8">
    <location>
        <begin position="411"/>
        <end position="435"/>
    </location>
</feature>
<protein>
    <recommendedName>
        <fullName evidence="14">Vesicle-fusing ATPase</fullName>
    </recommendedName>
</protein>
<sequence>ASGQADYIKKGINFAEIATKEDEQKNYRKASENYMSAAKWLLLAKKHGNMAPDTKLMLTKKTESYINRAEQIRKLLLSDNSKKKAVAEGGGGGNKKNGDDDDEVDPEKKKQLKSSIVSDTKVSFNDVVGLDKAKEALKDAVILPIKFPRLFPDNRKPWTGILLYGPCGTGKSYLAKAIATECKSTFISVSSADLLSQRFGESVESVRYIFELAREKQPAIVFIDEIDEYCSRRTDNLSESARRIQTEFLIQMQDIGNNNQGVLILAATNIPWGLDSAIRRQFKKRIYIPLPDQAARRSMFKLHLGPNAHHTLTEKDWTILSQKSENYSGADIAVVVKNPQPGGPDLWAACSPGDPQAIPLTLDEIKADELCEPPVTMRDMLVALSTKKATVGAADLRQHQILTEEYGHGSWLNLNGVILLCIETWIFVCVIAFLFSK</sequence>
<dbReference type="PROSITE" id="PS00674">
    <property type="entry name" value="AAA"/>
    <property type="match status" value="1"/>
</dbReference>
<keyword evidence="8" id="KW-0812">Transmembrane</keyword>
<feature type="non-terminal residue" evidence="11">
    <location>
        <position position="437"/>
    </location>
</feature>
<feature type="region of interest" description="Disordered" evidence="7">
    <location>
        <begin position="84"/>
        <end position="112"/>
    </location>
</feature>
<organism evidence="11 13">
    <name type="scientific">Didymodactylos carnosus</name>
    <dbReference type="NCBI Taxonomy" id="1234261"/>
    <lineage>
        <taxon>Eukaryota</taxon>
        <taxon>Metazoa</taxon>
        <taxon>Spiralia</taxon>
        <taxon>Gnathifera</taxon>
        <taxon>Rotifera</taxon>
        <taxon>Eurotatoria</taxon>
        <taxon>Bdelloidea</taxon>
        <taxon>Philodinida</taxon>
        <taxon>Philodinidae</taxon>
        <taxon>Didymodactylos</taxon>
    </lineage>
</organism>
<dbReference type="SMART" id="SM00745">
    <property type="entry name" value="MIT"/>
    <property type="match status" value="1"/>
</dbReference>
<evidence type="ECO:0000256" key="6">
    <source>
        <dbReference type="RuleBase" id="RU003651"/>
    </source>
</evidence>
<dbReference type="GO" id="GO:0016887">
    <property type="term" value="F:ATP hydrolysis activity"/>
    <property type="evidence" value="ECO:0007669"/>
    <property type="project" value="InterPro"/>
</dbReference>
<evidence type="ECO:0000259" key="9">
    <source>
        <dbReference type="SMART" id="SM00382"/>
    </source>
</evidence>
<name>A0A8S2EF20_9BILA</name>
<dbReference type="EMBL" id="CAJOBA010034062">
    <property type="protein sequence ID" value="CAF3977210.1"/>
    <property type="molecule type" value="Genomic_DNA"/>
</dbReference>
<dbReference type="InterPro" id="IPR050304">
    <property type="entry name" value="MT-severing_AAA_ATPase"/>
</dbReference>
<comment type="similarity">
    <text evidence="2 6">Belongs to the AAA ATPase family.</text>
</comment>
<evidence type="ECO:0000256" key="7">
    <source>
        <dbReference type="SAM" id="MobiDB-lite"/>
    </source>
</evidence>
<dbReference type="AlphaFoldDB" id="A0A8S2EF20"/>
<dbReference type="SMART" id="SM00382">
    <property type="entry name" value="AAA"/>
    <property type="match status" value="1"/>
</dbReference>
<evidence type="ECO:0000256" key="5">
    <source>
        <dbReference type="ARBA" id="ARBA00023136"/>
    </source>
</evidence>
<dbReference type="PANTHER" id="PTHR23074">
    <property type="entry name" value="AAA DOMAIN-CONTAINING"/>
    <property type="match status" value="1"/>
</dbReference>
<dbReference type="InterPro" id="IPR027417">
    <property type="entry name" value="P-loop_NTPase"/>
</dbReference>
<dbReference type="SUPFAM" id="SSF52540">
    <property type="entry name" value="P-loop containing nucleoside triphosphate hydrolases"/>
    <property type="match status" value="1"/>
</dbReference>
<dbReference type="Pfam" id="PF04212">
    <property type="entry name" value="MIT"/>
    <property type="match status" value="1"/>
</dbReference>
<dbReference type="Proteomes" id="UP000682733">
    <property type="component" value="Unassembled WGS sequence"/>
</dbReference>
<dbReference type="InterPro" id="IPR003959">
    <property type="entry name" value="ATPase_AAA_core"/>
</dbReference>
<dbReference type="InterPro" id="IPR015415">
    <property type="entry name" value="Spast_Vps4_C"/>
</dbReference>
<dbReference type="PANTHER" id="PTHR23074:SF83">
    <property type="entry name" value="VACUOLAR PROTEIN SORTING-ASSOCIATED PROTEIN 4A"/>
    <property type="match status" value="1"/>
</dbReference>
<dbReference type="GO" id="GO:0016197">
    <property type="term" value="P:endosomal transport"/>
    <property type="evidence" value="ECO:0007669"/>
    <property type="project" value="TreeGrafter"/>
</dbReference>
<evidence type="ECO:0008006" key="14">
    <source>
        <dbReference type="Google" id="ProtNLM"/>
    </source>
</evidence>
<dbReference type="Gene3D" id="1.10.8.60">
    <property type="match status" value="2"/>
</dbReference>
<dbReference type="GO" id="GO:0007033">
    <property type="term" value="P:vacuole organization"/>
    <property type="evidence" value="ECO:0007669"/>
    <property type="project" value="TreeGrafter"/>
</dbReference>
<dbReference type="Gene3D" id="3.40.50.300">
    <property type="entry name" value="P-loop containing nucleotide triphosphate hydrolases"/>
    <property type="match status" value="1"/>
</dbReference>
<evidence type="ECO:0000256" key="4">
    <source>
        <dbReference type="ARBA" id="ARBA00022840"/>
    </source>
</evidence>
<dbReference type="SUPFAM" id="SSF116846">
    <property type="entry name" value="MIT domain"/>
    <property type="match status" value="1"/>
</dbReference>
<dbReference type="InterPro" id="IPR036181">
    <property type="entry name" value="MIT_dom_sf"/>
</dbReference>
<keyword evidence="5 8" id="KW-0472">Membrane</keyword>
<feature type="domain" description="MIT" evidence="10">
    <location>
        <begin position="4"/>
        <end position="82"/>
    </location>
</feature>
<evidence type="ECO:0000313" key="11">
    <source>
        <dbReference type="EMBL" id="CAF1165542.1"/>
    </source>
</evidence>
<dbReference type="Pfam" id="PF09336">
    <property type="entry name" value="Vps4_C"/>
    <property type="match status" value="1"/>
</dbReference>
<evidence type="ECO:0000313" key="12">
    <source>
        <dbReference type="EMBL" id="CAF3977210.1"/>
    </source>
</evidence>
<evidence type="ECO:0000313" key="13">
    <source>
        <dbReference type="Proteomes" id="UP000677228"/>
    </source>
</evidence>
<dbReference type="Gene3D" id="1.20.58.80">
    <property type="entry name" value="Phosphotransferase system, lactose/cellobiose-type IIA subunit"/>
    <property type="match status" value="1"/>
</dbReference>
<evidence type="ECO:0000256" key="2">
    <source>
        <dbReference type="ARBA" id="ARBA00006914"/>
    </source>
</evidence>
<feature type="non-terminal residue" evidence="11">
    <location>
        <position position="1"/>
    </location>
</feature>
<dbReference type="GO" id="GO:0005524">
    <property type="term" value="F:ATP binding"/>
    <property type="evidence" value="ECO:0007669"/>
    <property type="project" value="UniProtKB-KW"/>
</dbReference>
<keyword evidence="3 6" id="KW-0547">Nucleotide-binding</keyword>
<evidence type="ECO:0000259" key="10">
    <source>
        <dbReference type="SMART" id="SM00745"/>
    </source>
</evidence>
<comment type="subcellular location">
    <subcellularLocation>
        <location evidence="1">Membrane</location>
    </subcellularLocation>
</comment>
<reference evidence="11" key="1">
    <citation type="submission" date="2021-02" db="EMBL/GenBank/DDBJ databases">
        <authorList>
            <person name="Nowell W R."/>
        </authorList>
    </citation>
    <scope>NUCLEOTIDE SEQUENCE</scope>
</reference>
<dbReference type="Pfam" id="PF00004">
    <property type="entry name" value="AAA"/>
    <property type="match status" value="1"/>
</dbReference>
<keyword evidence="4 6" id="KW-0067">ATP-binding</keyword>
<dbReference type="InterPro" id="IPR003960">
    <property type="entry name" value="ATPase_AAA_CS"/>
</dbReference>
<gene>
    <name evidence="11" type="ORF">OVA965_LOCUS22309</name>
    <name evidence="12" type="ORF">TMI583_LOCUS23024</name>
</gene>
<dbReference type="InterPro" id="IPR007330">
    <property type="entry name" value="MIT_dom"/>
</dbReference>
<accession>A0A8S2EF20</accession>